<keyword evidence="1" id="KW-0119">Carbohydrate metabolism</keyword>
<dbReference type="RefSeq" id="WP_121648189.1">
    <property type="nucleotide sequence ID" value="NZ_RCUX01000004.1"/>
</dbReference>
<keyword evidence="3" id="KW-0413">Isomerase</keyword>
<dbReference type="PANTHER" id="PTHR12110:SF47">
    <property type="match status" value="1"/>
</dbReference>
<dbReference type="OrthoDB" id="3248123at2"/>
<dbReference type="GO" id="GO:0016853">
    <property type="term" value="F:isomerase activity"/>
    <property type="evidence" value="ECO:0007669"/>
    <property type="project" value="UniProtKB-KW"/>
</dbReference>
<dbReference type="Pfam" id="PF01261">
    <property type="entry name" value="AP_endonuc_2"/>
    <property type="match status" value="1"/>
</dbReference>
<proteinExistence type="predicted"/>
<evidence type="ECO:0000259" key="2">
    <source>
        <dbReference type="Pfam" id="PF01261"/>
    </source>
</evidence>
<evidence type="ECO:0000313" key="4">
    <source>
        <dbReference type="Proteomes" id="UP000272503"/>
    </source>
</evidence>
<dbReference type="AlphaFoldDB" id="A0A3L7A8U6"/>
<reference evidence="3 4" key="1">
    <citation type="submission" date="2018-10" db="EMBL/GenBank/DDBJ databases">
        <authorList>
            <person name="Li J."/>
        </authorList>
    </citation>
    <scope>NUCLEOTIDE SEQUENCE [LARGE SCALE GENOMIC DNA]</scope>
    <source>
        <strain evidence="3 4">IF 016277</strain>
    </source>
</reference>
<comment type="caution">
    <text evidence="3">The sequence shown here is derived from an EMBL/GenBank/DDBJ whole genome shotgun (WGS) entry which is preliminary data.</text>
</comment>
<feature type="domain" description="Xylose isomerase-like TIM barrel" evidence="2">
    <location>
        <begin position="20"/>
        <end position="258"/>
    </location>
</feature>
<organism evidence="3 4">
    <name type="scientific">Mycetocola tolaasinivorans</name>
    <dbReference type="NCBI Taxonomy" id="76635"/>
    <lineage>
        <taxon>Bacteria</taxon>
        <taxon>Bacillati</taxon>
        <taxon>Actinomycetota</taxon>
        <taxon>Actinomycetes</taxon>
        <taxon>Micrococcales</taxon>
        <taxon>Microbacteriaceae</taxon>
        <taxon>Mycetocola</taxon>
    </lineage>
</organism>
<dbReference type="Proteomes" id="UP000272503">
    <property type="component" value="Unassembled WGS sequence"/>
</dbReference>
<dbReference type="EMBL" id="RCUX01000004">
    <property type="protein sequence ID" value="RLP76607.1"/>
    <property type="molecule type" value="Genomic_DNA"/>
</dbReference>
<accession>A0A3L7A8U6</accession>
<sequence>MIQIGMSTSCVYPLETERAFQLAREAGFDGVEVMVTNAATTRDAEALRALSKKYHLPILSIHAPVLLLTTFVWGRDPQVKLERSAELASAVGADTVVVHPPFRWQKGYSENFLEIVRRIETESGVNIGVENMFPWKAKGRSVAAYAPGWDPSDWDCDNVTLDFSHAALAGQSGLELAQHFGDRLRHIHLCDGSGSQDDGQIFDEHLIPGTGTQPVSETLEYLAAKSWSGAVVAEINTRRAKSDAERLKALRKTVRFARTHLGLHTR</sequence>
<protein>
    <submittedName>
        <fullName evidence="3">Sugar phosphate isomerase/epimerase</fullName>
    </submittedName>
</protein>
<dbReference type="PANTHER" id="PTHR12110">
    <property type="entry name" value="HYDROXYPYRUVATE ISOMERASE"/>
    <property type="match status" value="1"/>
</dbReference>
<evidence type="ECO:0000256" key="1">
    <source>
        <dbReference type="ARBA" id="ARBA00023277"/>
    </source>
</evidence>
<dbReference type="InterPro" id="IPR036237">
    <property type="entry name" value="Xyl_isomerase-like_sf"/>
</dbReference>
<evidence type="ECO:0000313" key="3">
    <source>
        <dbReference type="EMBL" id="RLP76607.1"/>
    </source>
</evidence>
<dbReference type="InterPro" id="IPR013022">
    <property type="entry name" value="Xyl_isomerase-like_TIM-brl"/>
</dbReference>
<keyword evidence="4" id="KW-1185">Reference proteome</keyword>
<dbReference type="InterPro" id="IPR050312">
    <property type="entry name" value="IolE/XylAMocC-like"/>
</dbReference>
<name>A0A3L7A8U6_9MICO</name>
<gene>
    <name evidence="3" type="ORF">D9V32_06655</name>
</gene>
<dbReference type="Gene3D" id="3.20.20.150">
    <property type="entry name" value="Divalent-metal-dependent TIM barrel enzymes"/>
    <property type="match status" value="1"/>
</dbReference>
<dbReference type="SUPFAM" id="SSF51658">
    <property type="entry name" value="Xylose isomerase-like"/>
    <property type="match status" value="1"/>
</dbReference>